<evidence type="ECO:0000313" key="6">
    <source>
        <dbReference type="Proteomes" id="UP000019377"/>
    </source>
</evidence>
<dbReference type="HOGENOM" id="CLU_014033_1_2_1"/>
<reference evidence="6" key="1">
    <citation type="journal article" date="2013" name="Genome Announc.">
        <title>Draft genome sequence of Pseudozyma brasiliensis sp. nov. strain GHG001, a high producer of endo-1,4-xylanase isolated from an insect pest of sugarcane.</title>
        <authorList>
            <person name="Oliveira J.V.D.C."/>
            <person name="dos Santos R.A.C."/>
            <person name="Borges T.A."/>
            <person name="Riano-Pachon D.M."/>
            <person name="Goldman G.H."/>
        </authorList>
    </citation>
    <scope>NUCLEOTIDE SEQUENCE [LARGE SCALE GENOMIC DNA]</scope>
    <source>
        <strain evidence="6">GHG001</strain>
    </source>
</reference>
<dbReference type="Pfam" id="PF00400">
    <property type="entry name" value="WD40"/>
    <property type="match status" value="1"/>
</dbReference>
<dbReference type="eggNOG" id="KOG0772">
    <property type="taxonomic scope" value="Eukaryota"/>
</dbReference>
<accession>V5EUZ2</accession>
<sequence length="591" mass="62984">MDEAALRAMMPASFGRRPGKKASTASASRSASTSTAGAAKDVDKGLSSTVLGKRPAAATEEEDDGLTAEERAANLEAERQAAERRARGLDSDSDDDDSDDDSDDDIGPPAPPPASSSAPPIPPHTLPPTSSTTLFAGTHTKTLSALTVDASGSRFALGSYDHTLSLYDFGGLTSTLKPFRLFEPVENYPVLDLSFSPSGGTLLVVNGTSQASLYTRDGAELGRCKAGDPYLRDMRNTTGHVGALTCGAWAGERFVTGGSDSTVRIWDADTMQRGQDGMVVLKSKQRGGRTKVTALAVHEEQLWVSGLDGELGMWDLRGNLNGKPRAGVSAHEVGSWTSSIAVSGGKVVTRGGDGTVKLWDTRSIRAPLVTRNGLENGSPHTSVIFDPFDARTVVTCISTEKAMGGEIVTLDSLNLETVSSVRTASQPIRLHWSAPTDQLFATHRDGSLSLYYDSSRSRNGILLALARPSSTTSSFYASTNFDGVDSYPIEMGENIGQSESAKRRRLAKDRADPTKTRMPQAPMEGRGRGGRIGAGEMQGTVQSIWAPPEDLGVDPREALLKYAAKEGEGEFDKAWKKTQPKKVFSQYEEGE</sequence>
<keyword evidence="2" id="KW-0677">Repeat</keyword>
<dbReference type="OMA" id="KGDQYIT"/>
<dbReference type="InterPro" id="IPR051858">
    <property type="entry name" value="WD_repeat_GAD-1"/>
</dbReference>
<dbReference type="GeneID" id="27421174"/>
<dbReference type="AlphaFoldDB" id="V5EUZ2"/>
<evidence type="ECO:0000256" key="3">
    <source>
        <dbReference type="PROSITE-ProRule" id="PRU00221"/>
    </source>
</evidence>
<keyword evidence="1 3" id="KW-0853">WD repeat</keyword>
<dbReference type="GO" id="GO:0035861">
    <property type="term" value="C:site of double-strand break"/>
    <property type="evidence" value="ECO:0007669"/>
    <property type="project" value="TreeGrafter"/>
</dbReference>
<dbReference type="InterPro" id="IPR036322">
    <property type="entry name" value="WD40_repeat_dom_sf"/>
</dbReference>
<organism evidence="5 6">
    <name type="scientific">Kalmanozyma brasiliensis (strain GHG001)</name>
    <name type="common">Yeast</name>
    <name type="synonym">Pseudozyma brasiliensis</name>
    <dbReference type="NCBI Taxonomy" id="1365824"/>
    <lineage>
        <taxon>Eukaryota</taxon>
        <taxon>Fungi</taxon>
        <taxon>Dikarya</taxon>
        <taxon>Basidiomycota</taxon>
        <taxon>Ustilaginomycotina</taxon>
        <taxon>Ustilaginomycetes</taxon>
        <taxon>Ustilaginales</taxon>
        <taxon>Ustilaginaceae</taxon>
        <taxon>Kalmanozyma</taxon>
    </lineage>
</organism>
<dbReference type="InterPro" id="IPR015943">
    <property type="entry name" value="WD40/YVTN_repeat-like_dom_sf"/>
</dbReference>
<dbReference type="SUPFAM" id="SSF50978">
    <property type="entry name" value="WD40 repeat-like"/>
    <property type="match status" value="1"/>
</dbReference>
<dbReference type="PANTHER" id="PTHR16017">
    <property type="entry name" value="GASTRULATION DEFECTIVE PROTEIN 1-RELATED"/>
    <property type="match status" value="1"/>
</dbReference>
<dbReference type="STRING" id="1365824.V5EUZ2"/>
<dbReference type="OrthoDB" id="10264376at2759"/>
<evidence type="ECO:0000256" key="2">
    <source>
        <dbReference type="ARBA" id="ARBA00022737"/>
    </source>
</evidence>
<dbReference type="PROSITE" id="PS50294">
    <property type="entry name" value="WD_REPEATS_REGION"/>
    <property type="match status" value="1"/>
</dbReference>
<dbReference type="Gene3D" id="2.130.10.10">
    <property type="entry name" value="YVTN repeat-like/Quinoprotein amine dehydrogenase"/>
    <property type="match status" value="2"/>
</dbReference>
<feature type="compositionally biased region" description="Acidic residues" evidence="4">
    <location>
        <begin position="91"/>
        <end position="106"/>
    </location>
</feature>
<evidence type="ECO:0000256" key="1">
    <source>
        <dbReference type="ARBA" id="ARBA00022574"/>
    </source>
</evidence>
<feature type="region of interest" description="Disordered" evidence="4">
    <location>
        <begin position="568"/>
        <end position="591"/>
    </location>
</feature>
<proteinExistence type="predicted"/>
<feature type="region of interest" description="Disordered" evidence="4">
    <location>
        <begin position="1"/>
        <end position="135"/>
    </location>
</feature>
<keyword evidence="6" id="KW-1185">Reference proteome</keyword>
<dbReference type="SMART" id="SM00320">
    <property type="entry name" value="WD40"/>
    <property type="match status" value="5"/>
</dbReference>
<dbReference type="InterPro" id="IPR001680">
    <property type="entry name" value="WD40_rpt"/>
</dbReference>
<evidence type="ECO:0000313" key="5">
    <source>
        <dbReference type="EMBL" id="EST05989.1"/>
    </source>
</evidence>
<feature type="repeat" description="WD" evidence="3">
    <location>
        <begin position="328"/>
        <end position="363"/>
    </location>
</feature>
<protein>
    <submittedName>
        <fullName evidence="5">Uncharacterized protein</fullName>
    </submittedName>
</protein>
<dbReference type="EMBL" id="KI545884">
    <property type="protein sequence ID" value="EST05989.1"/>
    <property type="molecule type" value="Genomic_DNA"/>
</dbReference>
<feature type="repeat" description="WD" evidence="3">
    <location>
        <begin position="237"/>
        <end position="276"/>
    </location>
</feature>
<evidence type="ECO:0000256" key="4">
    <source>
        <dbReference type="SAM" id="MobiDB-lite"/>
    </source>
</evidence>
<dbReference type="PANTHER" id="PTHR16017:SF0">
    <property type="entry name" value="WD REPEAT-CONTAINING PROTEIN 70"/>
    <property type="match status" value="1"/>
</dbReference>
<gene>
    <name evidence="5" type="ORF">PSEUBRA_SCAF4g05100</name>
</gene>
<feature type="region of interest" description="Disordered" evidence="4">
    <location>
        <begin position="497"/>
        <end position="534"/>
    </location>
</feature>
<feature type="compositionally biased region" description="Pro residues" evidence="4">
    <location>
        <begin position="108"/>
        <end position="126"/>
    </location>
</feature>
<dbReference type="GO" id="GO:0005634">
    <property type="term" value="C:nucleus"/>
    <property type="evidence" value="ECO:0007669"/>
    <property type="project" value="TreeGrafter"/>
</dbReference>
<dbReference type="Proteomes" id="UP000019377">
    <property type="component" value="Unassembled WGS sequence"/>
</dbReference>
<feature type="compositionally biased region" description="Low complexity" evidence="4">
    <location>
        <begin position="22"/>
        <end position="39"/>
    </location>
</feature>
<feature type="compositionally biased region" description="Basic and acidic residues" evidence="4">
    <location>
        <begin position="68"/>
        <end position="90"/>
    </location>
</feature>
<name>V5EUZ2_KALBG</name>
<dbReference type="PROSITE" id="PS50082">
    <property type="entry name" value="WD_REPEATS_2"/>
    <property type="match status" value="2"/>
</dbReference>